<dbReference type="CDD" id="cd00090">
    <property type="entry name" value="HTH_ARSR"/>
    <property type="match status" value="1"/>
</dbReference>
<dbReference type="InterPro" id="IPR036388">
    <property type="entry name" value="WH-like_DNA-bd_sf"/>
</dbReference>
<dbReference type="Proteomes" id="UP000298656">
    <property type="component" value="Chromosome 2"/>
</dbReference>
<organism evidence="3 4">
    <name type="scientific">Trinickia violacea</name>
    <dbReference type="NCBI Taxonomy" id="2571746"/>
    <lineage>
        <taxon>Bacteria</taxon>
        <taxon>Pseudomonadati</taxon>
        <taxon>Pseudomonadota</taxon>
        <taxon>Betaproteobacteria</taxon>
        <taxon>Burkholderiales</taxon>
        <taxon>Burkholderiaceae</taxon>
        <taxon>Trinickia</taxon>
    </lineage>
</organism>
<dbReference type="Gene3D" id="1.10.10.10">
    <property type="entry name" value="Winged helix-like DNA-binding domain superfamily/Winged helix DNA-binding domain"/>
    <property type="match status" value="1"/>
</dbReference>
<gene>
    <name evidence="3" type="ORF">FAZ95_22480</name>
</gene>
<dbReference type="InterPro" id="IPR036390">
    <property type="entry name" value="WH_DNA-bd_sf"/>
</dbReference>
<dbReference type="InterPro" id="IPR001845">
    <property type="entry name" value="HTH_ArsR_DNA-bd_dom"/>
</dbReference>
<dbReference type="KEGG" id="tvl:FAZ95_22480"/>
<keyword evidence="4" id="KW-1185">Reference proteome</keyword>
<evidence type="ECO:0000256" key="1">
    <source>
        <dbReference type="SAM" id="MobiDB-lite"/>
    </source>
</evidence>
<name>A0A4P8J114_9BURK</name>
<proteinExistence type="predicted"/>
<protein>
    <submittedName>
        <fullName evidence="3">Helix-turn-helix transcriptional regulator</fullName>
    </submittedName>
</protein>
<sequence>MVKFEEAALDRIFAALADPTRRAVLARLSARADLSVSELAQPFEMSLPAVMKHLDVLAEAGLITRVKTGRTVACRLSAEPMEEAMEWLTRYQRFWAETLDRLAAFVEEDSCPPHPASRSSAASTPRPQKSTAPGRNRRKS</sequence>
<accession>A0A4P8J114</accession>
<evidence type="ECO:0000259" key="2">
    <source>
        <dbReference type="PROSITE" id="PS50987"/>
    </source>
</evidence>
<dbReference type="OrthoDB" id="9791888at2"/>
<dbReference type="GO" id="GO:0003700">
    <property type="term" value="F:DNA-binding transcription factor activity"/>
    <property type="evidence" value="ECO:0007669"/>
    <property type="project" value="InterPro"/>
</dbReference>
<dbReference type="PANTHER" id="PTHR38600:SF2">
    <property type="entry name" value="SLL0088 PROTEIN"/>
    <property type="match status" value="1"/>
</dbReference>
<feature type="compositionally biased region" description="Low complexity" evidence="1">
    <location>
        <begin position="116"/>
        <end position="127"/>
    </location>
</feature>
<dbReference type="AlphaFoldDB" id="A0A4P8J114"/>
<dbReference type="NCBIfam" id="NF033788">
    <property type="entry name" value="HTH_metalloreg"/>
    <property type="match status" value="1"/>
</dbReference>
<dbReference type="SMART" id="SM00418">
    <property type="entry name" value="HTH_ARSR"/>
    <property type="match status" value="1"/>
</dbReference>
<feature type="domain" description="HTH arsR-type" evidence="2">
    <location>
        <begin position="1"/>
        <end position="96"/>
    </location>
</feature>
<reference evidence="3 4" key="1">
    <citation type="submission" date="2019-05" db="EMBL/GenBank/DDBJ databases">
        <title>Burkholderia sp. DHOD12, isolated from subtropical forest soil.</title>
        <authorList>
            <person name="Gao Z.-H."/>
            <person name="Qiu L.-H."/>
        </authorList>
    </citation>
    <scope>NUCLEOTIDE SEQUENCE [LARGE SCALE GENOMIC DNA]</scope>
    <source>
        <strain evidence="3 4">DHOD12</strain>
    </source>
</reference>
<dbReference type="SUPFAM" id="SSF46785">
    <property type="entry name" value="Winged helix' DNA-binding domain"/>
    <property type="match status" value="1"/>
</dbReference>
<dbReference type="EMBL" id="CP040078">
    <property type="protein sequence ID" value="QCP51979.1"/>
    <property type="molecule type" value="Genomic_DNA"/>
</dbReference>
<dbReference type="PRINTS" id="PR00778">
    <property type="entry name" value="HTHARSR"/>
</dbReference>
<evidence type="ECO:0000313" key="3">
    <source>
        <dbReference type="EMBL" id="QCP51979.1"/>
    </source>
</evidence>
<feature type="region of interest" description="Disordered" evidence="1">
    <location>
        <begin position="107"/>
        <end position="140"/>
    </location>
</feature>
<dbReference type="InterPro" id="IPR011991">
    <property type="entry name" value="ArsR-like_HTH"/>
</dbReference>
<dbReference type="PROSITE" id="PS50987">
    <property type="entry name" value="HTH_ARSR_2"/>
    <property type="match status" value="1"/>
</dbReference>
<dbReference type="PANTHER" id="PTHR38600">
    <property type="entry name" value="TRANSCRIPTIONAL REGULATORY PROTEIN"/>
    <property type="match status" value="1"/>
</dbReference>
<dbReference type="Pfam" id="PF12840">
    <property type="entry name" value="HTH_20"/>
    <property type="match status" value="1"/>
</dbReference>
<evidence type="ECO:0000313" key="4">
    <source>
        <dbReference type="Proteomes" id="UP000298656"/>
    </source>
</evidence>